<organism evidence="1">
    <name type="scientific">marine sediment metagenome</name>
    <dbReference type="NCBI Taxonomy" id="412755"/>
    <lineage>
        <taxon>unclassified sequences</taxon>
        <taxon>metagenomes</taxon>
        <taxon>ecological metagenomes</taxon>
    </lineage>
</organism>
<reference evidence="1" key="1">
    <citation type="journal article" date="2014" name="Front. Microbiol.">
        <title>High frequency of phylogenetically diverse reductive dehalogenase-homologous genes in deep subseafloor sedimentary metagenomes.</title>
        <authorList>
            <person name="Kawai M."/>
            <person name="Futagami T."/>
            <person name="Toyoda A."/>
            <person name="Takaki Y."/>
            <person name="Nishi S."/>
            <person name="Hori S."/>
            <person name="Arai W."/>
            <person name="Tsubouchi T."/>
            <person name="Morono Y."/>
            <person name="Uchiyama I."/>
            <person name="Ito T."/>
            <person name="Fujiyama A."/>
            <person name="Inagaki F."/>
            <person name="Takami H."/>
        </authorList>
    </citation>
    <scope>NUCLEOTIDE SEQUENCE</scope>
    <source>
        <strain evidence="1">Expedition CK06-06</strain>
    </source>
</reference>
<comment type="caution">
    <text evidence="1">The sequence shown here is derived from an EMBL/GenBank/DDBJ whole genome shotgun (WGS) entry which is preliminary data.</text>
</comment>
<dbReference type="AlphaFoldDB" id="X1BNL3"/>
<proteinExistence type="predicted"/>
<evidence type="ECO:0000313" key="1">
    <source>
        <dbReference type="EMBL" id="GAG73726.1"/>
    </source>
</evidence>
<gene>
    <name evidence="1" type="ORF">S01H4_02649</name>
</gene>
<protein>
    <submittedName>
        <fullName evidence="1">Uncharacterized protein</fullName>
    </submittedName>
</protein>
<accession>X1BNL3</accession>
<sequence length="56" mass="6366">MNTALICYTCMSVEWVSERWESAAAYYKAKDLGISGMSNTKGRRYWTCGNCWGGEE</sequence>
<name>X1BNL3_9ZZZZ</name>
<dbReference type="EMBL" id="BART01000597">
    <property type="protein sequence ID" value="GAG73726.1"/>
    <property type="molecule type" value="Genomic_DNA"/>
</dbReference>